<dbReference type="Proteomes" id="UP001638806">
    <property type="component" value="Unassembled WGS sequence"/>
</dbReference>
<dbReference type="EMBL" id="JBGNUJ010000008">
    <property type="protein sequence ID" value="KAL3956822.1"/>
    <property type="molecule type" value="Genomic_DNA"/>
</dbReference>
<accession>A0ACC4DLV9</accession>
<proteinExistence type="predicted"/>
<sequence>MEASPSPDLIDQANMYINHGHRRVFVVPSAQGPLLIQTSNSFTVKSVKMRLSVLVSLLPFAVASPTHRRAEPAPLHVPTTETSNLIADKYIVKFKKDSPLAVLHDAVKELKSKPHQVFENALTGFVGKLDKAALEVLRYHPDVDYIEQDSLVTASGFVAQNNAPWGLGRISHRRAGSGQYVYDDSAGQGTCAYIIDSGLDGSHPEFEGRARLVRSFVPNSQADTCGHGTHVAGTIGSRSYGVAKKTQLYGIKVLDYDRGSGKCLGSNSAIISGMEYVATDARQRNCPNGVVVNMSLGGSYSQALNDAADALTQEGFFVAVAAGNDNIDASNVSPASAQYVCTVGGTAKNDYRYSGSNYGSVVNILGPAVDVYSTLPGGGAGYMTGTSMATPHIAGLAAYLAAVEGQRASPASCKRMQDLATRGAIADQPWNTVNLLAFNGNPSG</sequence>
<comment type="caution">
    <text evidence="1">The sequence shown here is derived from an EMBL/GenBank/DDBJ whole genome shotgun (WGS) entry which is preliminary data.</text>
</comment>
<protein>
    <submittedName>
        <fullName evidence="1">Uncharacterized protein</fullName>
    </submittedName>
</protein>
<evidence type="ECO:0000313" key="1">
    <source>
        <dbReference type="EMBL" id="KAL3956822.1"/>
    </source>
</evidence>
<reference evidence="1" key="1">
    <citation type="submission" date="2024-12" db="EMBL/GenBank/DDBJ databases">
        <title>Comparative genomics and development of molecular markers within Purpureocillium lilacinum and among Purpureocillium species.</title>
        <authorList>
            <person name="Yeh Z.-Y."/>
            <person name="Ni N.-T."/>
            <person name="Lo P.-H."/>
            <person name="Mushyakhwo K."/>
            <person name="Lin C.-F."/>
            <person name="Nai Y.-S."/>
        </authorList>
    </citation>
    <scope>NUCLEOTIDE SEQUENCE</scope>
    <source>
        <strain evidence="1">NCHU-NPUST-175</strain>
    </source>
</reference>
<keyword evidence="2" id="KW-1185">Reference proteome</keyword>
<name>A0ACC4DLV9_PURLI</name>
<gene>
    <name evidence="1" type="ORF">ACCO45_009668</name>
</gene>
<organism evidence="1 2">
    <name type="scientific">Purpureocillium lilacinum</name>
    <name type="common">Paecilomyces lilacinus</name>
    <dbReference type="NCBI Taxonomy" id="33203"/>
    <lineage>
        <taxon>Eukaryota</taxon>
        <taxon>Fungi</taxon>
        <taxon>Dikarya</taxon>
        <taxon>Ascomycota</taxon>
        <taxon>Pezizomycotina</taxon>
        <taxon>Sordariomycetes</taxon>
        <taxon>Hypocreomycetidae</taxon>
        <taxon>Hypocreales</taxon>
        <taxon>Ophiocordycipitaceae</taxon>
        <taxon>Purpureocillium</taxon>
    </lineage>
</organism>
<evidence type="ECO:0000313" key="2">
    <source>
        <dbReference type="Proteomes" id="UP001638806"/>
    </source>
</evidence>